<keyword evidence="3" id="KW-1185">Reference proteome</keyword>
<name>A0ABY8CCN8_9GAMM</name>
<dbReference type="Proteomes" id="UP001222275">
    <property type="component" value="Chromosome"/>
</dbReference>
<evidence type="ECO:0000313" key="3">
    <source>
        <dbReference type="Proteomes" id="UP001222275"/>
    </source>
</evidence>
<gene>
    <name evidence="2" type="ORF">NR989_09070</name>
</gene>
<keyword evidence="1" id="KW-0175">Coiled coil</keyword>
<evidence type="ECO:0000313" key="2">
    <source>
        <dbReference type="EMBL" id="WEJ62158.1"/>
    </source>
</evidence>
<accession>A0ABY8CCN8</accession>
<dbReference type="EMBL" id="CP102381">
    <property type="protein sequence ID" value="WEJ62158.1"/>
    <property type="molecule type" value="Genomic_DNA"/>
</dbReference>
<reference evidence="2 3" key="1">
    <citation type="submission" date="2022-06" db="EMBL/GenBank/DDBJ databases">
        <title>Thiomicrohabdus sp. nov, an obligately chemolithoautotrophic, sulfur-oxidizing bacterium isolated from beach of Guanyin Mountain. Amoy.</title>
        <authorList>
            <person name="Zhu H."/>
        </authorList>
    </citation>
    <scope>NUCLEOTIDE SEQUENCE [LARGE SCALE GENOMIC DNA]</scope>
    <source>
        <strain evidence="2 3">XGS-01</strain>
    </source>
</reference>
<proteinExistence type="predicted"/>
<dbReference type="RefSeq" id="WP_275594415.1">
    <property type="nucleotide sequence ID" value="NZ_CP102381.1"/>
</dbReference>
<feature type="coiled-coil region" evidence="1">
    <location>
        <begin position="67"/>
        <end position="105"/>
    </location>
</feature>
<sequence length="109" mass="11614">MKVKLLKARGIAGEALDVNSVVEVSDRDGKRLVAAKRAEKTEAALKKIKLKAKSVAPASNSECAKELKKVQSSLADSEKSVADLTEQLEAANAQIKDLSEQLEAVNPAE</sequence>
<organism evidence="2 3">
    <name type="scientific">Thiomicrorhabdus lithotrophica</name>
    <dbReference type="NCBI Taxonomy" id="2949997"/>
    <lineage>
        <taxon>Bacteria</taxon>
        <taxon>Pseudomonadati</taxon>
        <taxon>Pseudomonadota</taxon>
        <taxon>Gammaproteobacteria</taxon>
        <taxon>Thiotrichales</taxon>
        <taxon>Piscirickettsiaceae</taxon>
        <taxon>Thiomicrorhabdus</taxon>
    </lineage>
</organism>
<protein>
    <submittedName>
        <fullName evidence="2">Uncharacterized protein</fullName>
    </submittedName>
</protein>
<evidence type="ECO:0000256" key="1">
    <source>
        <dbReference type="SAM" id="Coils"/>
    </source>
</evidence>